<name>W0FIT3_9BACT</name>
<dbReference type="InterPro" id="IPR011576">
    <property type="entry name" value="Pyridox_Oxase_N"/>
</dbReference>
<organism evidence="2">
    <name type="scientific">uncultured bacterium Contig12</name>
    <dbReference type="NCBI Taxonomy" id="1393397"/>
    <lineage>
        <taxon>Bacteria</taxon>
        <taxon>environmental samples</taxon>
    </lineage>
</organism>
<dbReference type="InterPro" id="IPR012349">
    <property type="entry name" value="Split_barrel_FMN-bd"/>
</dbReference>
<accession>W0FIT3</accession>
<proteinExistence type="predicted"/>
<dbReference type="Gene3D" id="2.30.110.10">
    <property type="entry name" value="Electron Transport, Fmn-binding Protein, Chain A"/>
    <property type="match status" value="1"/>
</dbReference>
<sequence length="133" mass="14776">MEGIEKVCQFLKDAGAYYLATAEGDQPRVRPFGTAIIYGGKLYIQTGKVKNVSRQLAANPKAEICAFHDGKWLRVTGKLINDDSREAKAAMLDQYPSLKNMYSADDDNTQVLYFQDATATFSSFTEAPETICF</sequence>
<protein>
    <submittedName>
        <fullName evidence="2">Pyridoxamine 5'-phosphate oxidase-like FMN-binding protein</fullName>
    </submittedName>
</protein>
<evidence type="ECO:0000313" key="2">
    <source>
        <dbReference type="EMBL" id="AHF24746.1"/>
    </source>
</evidence>
<reference evidence="2" key="1">
    <citation type="journal article" date="2013" name="PLoS ONE">
        <title>Metagenomic insights into the carbohydrate-active enzymes carried by the microorganisms adhering to solid digesta in the rumen of cows.</title>
        <authorList>
            <person name="Wang L."/>
            <person name="Hatem A."/>
            <person name="Catalyurek U.V."/>
            <person name="Morrison M."/>
            <person name="Yu Z."/>
        </authorList>
    </citation>
    <scope>NUCLEOTIDE SEQUENCE</scope>
</reference>
<feature type="domain" description="Pyridoxamine 5'-phosphate oxidase N-terminal" evidence="1">
    <location>
        <begin position="5"/>
        <end position="110"/>
    </location>
</feature>
<evidence type="ECO:0000259" key="1">
    <source>
        <dbReference type="Pfam" id="PF01243"/>
    </source>
</evidence>
<dbReference type="SUPFAM" id="SSF50475">
    <property type="entry name" value="FMN-binding split barrel"/>
    <property type="match status" value="1"/>
</dbReference>
<dbReference type="Pfam" id="PF01243">
    <property type="entry name" value="PNPOx_N"/>
    <property type="match status" value="1"/>
</dbReference>
<dbReference type="EMBL" id="KC246804">
    <property type="protein sequence ID" value="AHF24746.1"/>
    <property type="molecule type" value="Genomic_DNA"/>
</dbReference>
<dbReference type="AlphaFoldDB" id="W0FIT3"/>